<organism evidence="2 3">
    <name type="scientific">Ajellomyces capsulatus (strain H143)</name>
    <name type="common">Darling's disease fungus</name>
    <name type="synonym">Histoplasma capsulatum</name>
    <dbReference type="NCBI Taxonomy" id="544712"/>
    <lineage>
        <taxon>Eukaryota</taxon>
        <taxon>Fungi</taxon>
        <taxon>Dikarya</taxon>
        <taxon>Ascomycota</taxon>
        <taxon>Pezizomycotina</taxon>
        <taxon>Eurotiomycetes</taxon>
        <taxon>Eurotiomycetidae</taxon>
        <taxon>Onygenales</taxon>
        <taxon>Ajellomycetaceae</taxon>
        <taxon>Histoplasma</taxon>
    </lineage>
</organism>
<gene>
    <name evidence="2" type="ORF">HCDG_02981</name>
</gene>
<dbReference type="HOGENOM" id="CLU_2170296_0_0_1"/>
<dbReference type="VEuPathDB" id="FungiDB:HCDG_02981"/>
<sequence>MSGSMRLSGQLGVEMTSQRTGRQTRKEKKTIVEDVKIQQCETPALLHQAQRFMCSCSAVNSRSHRHLEPQQNVSLLAKYFPCDHSDVTPRRDIPATTYYYYYGELPMHDA</sequence>
<evidence type="ECO:0000256" key="1">
    <source>
        <dbReference type="SAM" id="MobiDB-lite"/>
    </source>
</evidence>
<proteinExistence type="predicted"/>
<dbReference type="OMA" id="QAQRFMC"/>
<protein>
    <submittedName>
        <fullName evidence="2">Uncharacterized protein</fullName>
    </submittedName>
</protein>
<dbReference type="Proteomes" id="UP000002624">
    <property type="component" value="Unassembled WGS sequence"/>
</dbReference>
<dbReference type="EMBL" id="GG692421">
    <property type="protein sequence ID" value="EER43083.1"/>
    <property type="molecule type" value="Genomic_DNA"/>
</dbReference>
<evidence type="ECO:0000313" key="3">
    <source>
        <dbReference type="Proteomes" id="UP000002624"/>
    </source>
</evidence>
<reference evidence="3" key="1">
    <citation type="submission" date="2009-05" db="EMBL/GenBank/DDBJ databases">
        <title>The genome sequence of Ajellomyces capsulatus strain H143.</title>
        <authorList>
            <person name="Champion M."/>
            <person name="Cuomo C.A."/>
            <person name="Ma L.-J."/>
            <person name="Henn M.R."/>
            <person name="Sil A."/>
            <person name="Goldman B."/>
            <person name="Young S.K."/>
            <person name="Kodira C.D."/>
            <person name="Zeng Q."/>
            <person name="Koehrsen M."/>
            <person name="Alvarado L."/>
            <person name="Berlin A.M."/>
            <person name="Borenstein D."/>
            <person name="Chen Z."/>
            <person name="Engels R."/>
            <person name="Freedman E."/>
            <person name="Gellesch M."/>
            <person name="Goldberg J."/>
            <person name="Griggs A."/>
            <person name="Gujja S."/>
            <person name="Heiman D.I."/>
            <person name="Hepburn T.A."/>
            <person name="Howarth C."/>
            <person name="Jen D."/>
            <person name="Larson L."/>
            <person name="Lewis B."/>
            <person name="Mehta T."/>
            <person name="Park D."/>
            <person name="Pearson M."/>
            <person name="Roberts A."/>
            <person name="Saif S."/>
            <person name="Shea T.D."/>
            <person name="Shenoy N."/>
            <person name="Sisk P."/>
            <person name="Stolte C."/>
            <person name="Sykes S."/>
            <person name="Walk T."/>
            <person name="White J."/>
            <person name="Yandava C."/>
            <person name="Klein B."/>
            <person name="McEwen J.G."/>
            <person name="Puccia R."/>
            <person name="Goldman G.H."/>
            <person name="Felipe M.S."/>
            <person name="Nino-Vega G."/>
            <person name="San-Blas G."/>
            <person name="Taylor J.W."/>
            <person name="Mendoza L."/>
            <person name="Galagan J.E."/>
            <person name="Nusbaum C."/>
            <person name="Birren B.W."/>
        </authorList>
    </citation>
    <scope>NUCLEOTIDE SEQUENCE [LARGE SCALE GENOMIC DNA]</scope>
    <source>
        <strain evidence="3">H143</strain>
    </source>
</reference>
<name>C6H9V0_AJECH</name>
<accession>C6H9V0</accession>
<dbReference type="AlphaFoldDB" id="C6H9V0"/>
<evidence type="ECO:0000313" key="2">
    <source>
        <dbReference type="EMBL" id="EER43083.1"/>
    </source>
</evidence>
<feature type="region of interest" description="Disordered" evidence="1">
    <location>
        <begin position="1"/>
        <end position="29"/>
    </location>
</feature>